<reference evidence="4" key="2">
    <citation type="submission" date="2016-03" db="EMBL/GenBank/DDBJ databases">
        <authorList>
            <person name="Ploux O."/>
        </authorList>
    </citation>
    <scope>NUCLEOTIDE SEQUENCE [LARGE SCALE GENOMIC DNA]</scope>
    <source>
        <strain evidence="4">PP9</strain>
    </source>
</reference>
<evidence type="ECO:0000259" key="1">
    <source>
        <dbReference type="Pfam" id="PF06527"/>
    </source>
</evidence>
<dbReference type="Proteomes" id="UP000076021">
    <property type="component" value="Chromosome"/>
</dbReference>
<evidence type="ECO:0000313" key="4">
    <source>
        <dbReference type="Proteomes" id="UP000076021"/>
    </source>
</evidence>
<protein>
    <submittedName>
        <fullName evidence="3">Transposase</fullName>
    </submittedName>
</protein>
<organism evidence="3 4">
    <name type="scientific">Rummeliibacillus stabekisii</name>
    <dbReference type="NCBI Taxonomy" id="241244"/>
    <lineage>
        <taxon>Bacteria</taxon>
        <taxon>Bacillati</taxon>
        <taxon>Bacillota</taxon>
        <taxon>Bacilli</taxon>
        <taxon>Bacillales</taxon>
        <taxon>Caryophanaceae</taxon>
        <taxon>Rummeliibacillus</taxon>
    </lineage>
</organism>
<dbReference type="EMBL" id="CP014806">
    <property type="protein sequence ID" value="AMX00382.1"/>
    <property type="molecule type" value="Genomic_DNA"/>
</dbReference>
<dbReference type="STRING" id="241244.ATY39_13745"/>
<name>A0A143HGJ4_9BACL</name>
<dbReference type="Pfam" id="PF15978">
    <property type="entry name" value="TnsD"/>
    <property type="match status" value="1"/>
</dbReference>
<proteinExistence type="predicted"/>
<evidence type="ECO:0000259" key="2">
    <source>
        <dbReference type="Pfam" id="PF15978"/>
    </source>
</evidence>
<gene>
    <name evidence="3" type="ORF">ATY39_13745</name>
</gene>
<dbReference type="AlphaFoldDB" id="A0A143HGJ4"/>
<dbReference type="InterPro" id="IPR009492">
    <property type="entry name" value="TniQ"/>
</dbReference>
<keyword evidence="4" id="KW-1185">Reference proteome</keyword>
<reference evidence="3 4" key="1">
    <citation type="journal article" date="2016" name="Genome Announc.">
        <title>Whole-Genome Sequence of Rummeliibacillus stabekisii Strain PP9 Isolated from Antarctic Soil.</title>
        <authorList>
            <person name="da Mota F.F."/>
            <person name="Vollu R.E."/>
            <person name="Jurelevicius D."/>
            <person name="Seldin L."/>
        </authorList>
    </citation>
    <scope>NUCLEOTIDE SEQUENCE [LARGE SCALE GENOMIC DNA]</scope>
    <source>
        <strain evidence="3 4">PP9</strain>
    </source>
</reference>
<dbReference type="Pfam" id="PF06527">
    <property type="entry name" value="TniQ"/>
    <property type="match status" value="1"/>
</dbReference>
<dbReference type="KEGG" id="rst:ATY39_13745"/>
<feature type="domain" description="TniQ" evidence="1">
    <location>
        <begin position="4"/>
        <end position="160"/>
    </location>
</feature>
<sequence>MMTFFPIPYKDELLYSVLARYHIRSGNVSIKATQQDVYGIDSITAIMDLPSHIYRLMQNLPVGHHYTPEYLITNHTLFPIYAAFLPYEHAAKVKESMIGDRGGSIYNKIGLMASSVKLNQYFKFCPQCVEEDMHNLGELYWHRIHQIPGVLVCFEHKAPLYDSQVPVRGYNKHEYRFAAPDTCKICVTEKLFNDHIMEKAINITGDIEFLLNNKMDCKSQVWFKEQYLNKLKELGFANVNGRINQKELQGAFLEFYGYEFLERVQSGIDNNNNWLDDFLHRYNRINHPIRHLLFTRFIGIPISNLFNKEIEYKPFGDKPWPCLNPVATHYLKPVIKEIELRYGSDRKGPIGIFRCDCGFIYLRTGPDNDDSDRYKLSKIKQFGPLWEGELRKLTEQRLSLRETAKQLNVDPATVKKYSKKLGLKTYWKNLSEEKDLCINIIEEDSSDEKKERYRKEWLNLRKQSPTSSKTDLRQLNNRVFTWLYRNDKEWLNLNSPELKSTANINHRVNWERRDEEIYENAKDVVNVMLSARKPVRVTVSSVGSRLGIRPLLEKHLDKLPMTKEYLNDQTENIKDFQIRRLQWAVKELQENGKDLSLWRIYRKAGIREDFQKELQEDALKLIVEKRNCTLHQY</sequence>
<accession>A0A143HGJ4</accession>
<dbReference type="OrthoDB" id="470139at2"/>
<dbReference type="InterPro" id="IPR032750">
    <property type="entry name" value="TnsD_C"/>
</dbReference>
<feature type="domain" description="Transposon Tn7 transposition protein TnsD C-terminal" evidence="2">
    <location>
        <begin position="206"/>
        <end position="566"/>
    </location>
</feature>
<evidence type="ECO:0000313" key="3">
    <source>
        <dbReference type="EMBL" id="AMX00382.1"/>
    </source>
</evidence>